<dbReference type="GO" id="GO:0051117">
    <property type="term" value="F:ATPase binding"/>
    <property type="evidence" value="ECO:0007669"/>
    <property type="project" value="TreeGrafter"/>
</dbReference>
<dbReference type="GO" id="GO:0009368">
    <property type="term" value="C:endopeptidase Clp complex"/>
    <property type="evidence" value="ECO:0007669"/>
    <property type="project" value="TreeGrafter"/>
</dbReference>
<dbReference type="AlphaFoldDB" id="A0A0G4GJ34"/>
<comment type="similarity">
    <text evidence="1 6">Belongs to the peptidase S14 family.</text>
</comment>
<keyword evidence="7" id="KW-0732">Signal</keyword>
<accession>A0A0G4GJ34</accession>
<name>A0A0G4GJ34_9ALVE</name>
<evidence type="ECO:0000256" key="1">
    <source>
        <dbReference type="ARBA" id="ARBA00007039"/>
    </source>
</evidence>
<dbReference type="EMBL" id="CDMZ01001260">
    <property type="protein sequence ID" value="CEM29830.1"/>
    <property type="molecule type" value="Genomic_DNA"/>
</dbReference>
<dbReference type="PRINTS" id="PR00127">
    <property type="entry name" value="CLPPROTEASEP"/>
</dbReference>
<dbReference type="InterPro" id="IPR029045">
    <property type="entry name" value="ClpP/crotonase-like_dom_sf"/>
</dbReference>
<dbReference type="SUPFAM" id="SSF52096">
    <property type="entry name" value="ClpP/crotonase"/>
    <property type="match status" value="1"/>
</dbReference>
<evidence type="ECO:0000256" key="7">
    <source>
        <dbReference type="SAM" id="SignalP"/>
    </source>
</evidence>
<proteinExistence type="inferred from homology"/>
<keyword evidence="2" id="KW-0645">Protease</keyword>
<sequence length="305" mass="33640">MWSYAVLSVGLTCCLETFVGFSDAFTLRGCGITRERATSSALQSLRSREDLWVPARDGLALGCEKAPGFAQARRATDSEILSGSPTKTRLQGEEKPNPVVASVAMQQAVAMKRVEKFFDENRVVRLFGDIDNDLANRLVGQMLEMERRNPEEPIKMYINSGGGSVMAGFAILDTMQSLKCPVHTVAMGMACSMAAFLLNTGAKGHRKALPHTSIMIHAGSTQVYGQATDIEIQVKHMLQLEDQCNAISSFFSGQSMEKLTEDQSRDFFMTAEEAVQYGWIDEVVPTKLDSLLETRKLPMTTYRVS</sequence>
<dbReference type="GO" id="GO:0006515">
    <property type="term" value="P:protein quality control for misfolded or incompletely synthesized proteins"/>
    <property type="evidence" value="ECO:0007669"/>
    <property type="project" value="TreeGrafter"/>
</dbReference>
<evidence type="ECO:0000256" key="2">
    <source>
        <dbReference type="ARBA" id="ARBA00022670"/>
    </source>
</evidence>
<dbReference type="PhylomeDB" id="A0A0G4GJ34"/>
<dbReference type="Gene3D" id="3.90.226.10">
    <property type="entry name" value="2-enoyl-CoA Hydratase, Chain A, domain 1"/>
    <property type="match status" value="1"/>
</dbReference>
<evidence type="ECO:0000256" key="5">
    <source>
        <dbReference type="PROSITE-ProRule" id="PRU10085"/>
    </source>
</evidence>
<dbReference type="PANTHER" id="PTHR10381">
    <property type="entry name" value="ATP-DEPENDENT CLP PROTEASE PROTEOLYTIC SUBUNIT"/>
    <property type="match status" value="1"/>
</dbReference>
<organism evidence="8">
    <name type="scientific">Chromera velia CCMP2878</name>
    <dbReference type="NCBI Taxonomy" id="1169474"/>
    <lineage>
        <taxon>Eukaryota</taxon>
        <taxon>Sar</taxon>
        <taxon>Alveolata</taxon>
        <taxon>Colpodellida</taxon>
        <taxon>Chromeraceae</taxon>
        <taxon>Chromera</taxon>
    </lineage>
</organism>
<feature type="active site" evidence="5">
    <location>
        <position position="192"/>
    </location>
</feature>
<feature type="chain" id="PRO_5005190060" description="ATP-dependent Clp protease proteolytic subunit" evidence="7">
    <location>
        <begin position="25"/>
        <end position="305"/>
    </location>
</feature>
<evidence type="ECO:0000256" key="4">
    <source>
        <dbReference type="ARBA" id="ARBA00022825"/>
    </source>
</evidence>
<dbReference type="GO" id="GO:0004252">
    <property type="term" value="F:serine-type endopeptidase activity"/>
    <property type="evidence" value="ECO:0007669"/>
    <property type="project" value="InterPro"/>
</dbReference>
<dbReference type="GO" id="GO:0004176">
    <property type="term" value="F:ATP-dependent peptidase activity"/>
    <property type="evidence" value="ECO:0007669"/>
    <property type="project" value="InterPro"/>
</dbReference>
<evidence type="ECO:0000313" key="8">
    <source>
        <dbReference type="EMBL" id="CEM29830.1"/>
    </source>
</evidence>
<dbReference type="PROSITE" id="PS00381">
    <property type="entry name" value="CLP_PROTEASE_SER"/>
    <property type="match status" value="1"/>
</dbReference>
<reference evidence="8" key="1">
    <citation type="submission" date="2014-11" db="EMBL/GenBank/DDBJ databases">
        <authorList>
            <person name="Otto D Thomas"/>
            <person name="Naeem Raeece"/>
        </authorList>
    </citation>
    <scope>NUCLEOTIDE SEQUENCE</scope>
</reference>
<dbReference type="Pfam" id="PF00574">
    <property type="entry name" value="CLP_protease"/>
    <property type="match status" value="1"/>
</dbReference>
<keyword evidence="4" id="KW-0720">Serine protease</keyword>
<evidence type="ECO:0000256" key="3">
    <source>
        <dbReference type="ARBA" id="ARBA00022801"/>
    </source>
</evidence>
<evidence type="ECO:0000256" key="6">
    <source>
        <dbReference type="RuleBase" id="RU003567"/>
    </source>
</evidence>
<dbReference type="InterPro" id="IPR023562">
    <property type="entry name" value="ClpP/TepA"/>
</dbReference>
<dbReference type="VEuPathDB" id="CryptoDB:Cvel_22103"/>
<feature type="signal peptide" evidence="7">
    <location>
        <begin position="1"/>
        <end position="24"/>
    </location>
</feature>
<dbReference type="PANTHER" id="PTHR10381:SF11">
    <property type="entry name" value="ATP-DEPENDENT CLP PROTEASE PROTEOLYTIC SUBUNIT, MITOCHONDRIAL"/>
    <property type="match status" value="1"/>
</dbReference>
<keyword evidence="3" id="KW-0378">Hydrolase</keyword>
<comment type="catalytic activity">
    <reaction evidence="5">
        <text>Hydrolysis of proteins to small peptides in the presence of ATP and magnesium. alpha-casein is the usual test substrate. In the absence of ATP, only oligopeptides shorter than five residues are hydrolyzed (such as succinyl-Leu-Tyr-|-NHMec, and Leu-Tyr-Leu-|-Tyr-Trp, in which cleavage of the -Tyr-|-Leu- and -Tyr-|-Trp bonds also occurs).</text>
        <dbReference type="EC" id="3.4.21.92"/>
    </reaction>
</comment>
<protein>
    <recommendedName>
        <fullName evidence="6">ATP-dependent Clp protease proteolytic subunit</fullName>
    </recommendedName>
</protein>
<gene>
    <name evidence="8" type="ORF">Cvel_22103</name>
</gene>
<dbReference type="InterPro" id="IPR001907">
    <property type="entry name" value="ClpP"/>
</dbReference>
<dbReference type="CDD" id="cd07017">
    <property type="entry name" value="S14_ClpP_2"/>
    <property type="match status" value="1"/>
</dbReference>
<dbReference type="InterPro" id="IPR018215">
    <property type="entry name" value="ClpP_Ser_AS"/>
</dbReference>